<evidence type="ECO:0000256" key="2">
    <source>
        <dbReference type="PROSITE-ProRule" id="PRU01091"/>
    </source>
</evidence>
<dbReference type="GO" id="GO:0003677">
    <property type="term" value="F:DNA binding"/>
    <property type="evidence" value="ECO:0007669"/>
    <property type="project" value="UniProtKB-UniRule"/>
</dbReference>
<dbReference type="InterPro" id="IPR016032">
    <property type="entry name" value="Sig_transdc_resp-reg_C-effctor"/>
</dbReference>
<dbReference type="GO" id="GO:0000160">
    <property type="term" value="P:phosphorelay signal transduction system"/>
    <property type="evidence" value="ECO:0007669"/>
    <property type="project" value="InterPro"/>
</dbReference>
<evidence type="ECO:0000313" key="6">
    <source>
        <dbReference type="Proteomes" id="UP000594034"/>
    </source>
</evidence>
<gene>
    <name evidence="5" type="ORF">FE240_11640</name>
</gene>
<proteinExistence type="predicted"/>
<keyword evidence="1 2" id="KW-0238">DNA-binding</keyword>
<organism evidence="5 6">
    <name type="scientific">Aeromonas simiae</name>
    <dbReference type="NCBI Taxonomy" id="218936"/>
    <lineage>
        <taxon>Bacteria</taxon>
        <taxon>Pseudomonadati</taxon>
        <taxon>Pseudomonadota</taxon>
        <taxon>Gammaproteobacteria</taxon>
        <taxon>Aeromonadales</taxon>
        <taxon>Aeromonadaceae</taxon>
        <taxon>Aeromonas</taxon>
    </lineage>
</organism>
<dbReference type="AlphaFoldDB" id="A0A5J6X0X9"/>
<evidence type="ECO:0000256" key="1">
    <source>
        <dbReference type="ARBA" id="ARBA00023125"/>
    </source>
</evidence>
<reference evidence="5 6" key="1">
    <citation type="submission" date="2019-05" db="EMBL/GenBank/DDBJ databases">
        <title>OXA-830, a novel chromosomally encoded expanded-spectrum class D beta-lactamase in Aeromonas simiae.</title>
        <authorList>
            <person name="Zhou W."/>
            <person name="Chen Q."/>
        </authorList>
    </citation>
    <scope>NUCLEOTIDE SEQUENCE [LARGE SCALE GENOMIC DNA]</scope>
    <source>
        <strain evidence="5 6">A6</strain>
    </source>
</reference>
<dbReference type="NCBIfam" id="NF007540">
    <property type="entry name" value="PRK10153.1"/>
    <property type="match status" value="1"/>
</dbReference>
<feature type="transmembrane region" description="Helical" evidence="3">
    <location>
        <begin position="157"/>
        <end position="177"/>
    </location>
</feature>
<dbReference type="InterPro" id="IPR001867">
    <property type="entry name" value="OmpR/PhoB-type_DNA-bd"/>
</dbReference>
<name>A0A5J6X0X9_9GAMM</name>
<dbReference type="CDD" id="cd00383">
    <property type="entry name" value="trans_reg_C"/>
    <property type="match status" value="1"/>
</dbReference>
<dbReference type="SMART" id="SM00862">
    <property type="entry name" value="Trans_reg_C"/>
    <property type="match status" value="1"/>
</dbReference>
<accession>A0A5J6X0X9</accession>
<dbReference type="InterPro" id="IPR036388">
    <property type="entry name" value="WH-like_DNA-bd_sf"/>
</dbReference>
<sequence>MVLPFYRIHDWVLRVDENKLYRQDREVSLEPRLANLLRFLADNPETVFGRDELIESVWEGAVVTDQVVTQSIFELRKILKDGDANPVDYIATVPKRGYKLVAPVSELDEAEVKALTAQEVAPAEEAPPAPPPFPAGPLTRSLSLRVHQANRGGRWRLLSFDLFVVLVLVALVSTLTWQQSKPHVQSVLDPELVVFRLHGGEGSEREGRLADGITRALMREVTAATPLRVQLDEAGLTGGIQPGREVNIRVARQSGGTYLDLEYRNHGAGRVMLSQQYQLGQQHVGAALAASSRDLLRALGSEHSEPGQEWPSDEGALVAMMEAYYYINSNQLESQRHGLGLLDRALQDEPDNALLLAERYLAGMVHLALGGKEEGTPLAESGQRLRGQAEGLNYGVASRVWEALALQALLEGDLSQSRQDLAQAALHGQSVLYHILSGKLAELEGHAEMAGDAYAEAFLMEASEQTFRLCAHLGFDSHLETLAPYLYHSMTPSEVKLF</sequence>
<dbReference type="SUPFAM" id="SSF46894">
    <property type="entry name" value="C-terminal effector domain of the bipartite response regulators"/>
    <property type="match status" value="1"/>
</dbReference>
<keyword evidence="3" id="KW-1133">Transmembrane helix</keyword>
<dbReference type="RefSeq" id="WP_193001113.1">
    <property type="nucleotide sequence ID" value="NZ_CP040449.1"/>
</dbReference>
<dbReference type="Pfam" id="PF00486">
    <property type="entry name" value="Trans_reg_C"/>
    <property type="match status" value="1"/>
</dbReference>
<keyword evidence="6" id="KW-1185">Reference proteome</keyword>
<keyword evidence="3" id="KW-0472">Membrane</keyword>
<dbReference type="PROSITE" id="PS51755">
    <property type="entry name" value="OMPR_PHOB"/>
    <property type="match status" value="1"/>
</dbReference>
<dbReference type="InterPro" id="IPR011990">
    <property type="entry name" value="TPR-like_helical_dom_sf"/>
</dbReference>
<dbReference type="Gene3D" id="1.25.40.10">
    <property type="entry name" value="Tetratricopeptide repeat domain"/>
    <property type="match status" value="1"/>
</dbReference>
<dbReference type="EMBL" id="CP040449">
    <property type="protein sequence ID" value="QFI55275.1"/>
    <property type="molecule type" value="Genomic_DNA"/>
</dbReference>
<evidence type="ECO:0000256" key="3">
    <source>
        <dbReference type="SAM" id="Phobius"/>
    </source>
</evidence>
<protein>
    <submittedName>
        <fullName evidence="5">CadC family transcriptional regulator</fullName>
    </submittedName>
</protein>
<dbReference type="KEGG" id="asim:FE240_11640"/>
<dbReference type="Proteomes" id="UP000594034">
    <property type="component" value="Chromosome"/>
</dbReference>
<dbReference type="GO" id="GO:0006355">
    <property type="term" value="P:regulation of DNA-templated transcription"/>
    <property type="evidence" value="ECO:0007669"/>
    <property type="project" value="InterPro"/>
</dbReference>
<evidence type="ECO:0000313" key="5">
    <source>
        <dbReference type="EMBL" id="QFI55275.1"/>
    </source>
</evidence>
<feature type="DNA-binding region" description="OmpR/PhoB-type" evidence="2">
    <location>
        <begin position="3"/>
        <end position="102"/>
    </location>
</feature>
<feature type="domain" description="OmpR/PhoB-type" evidence="4">
    <location>
        <begin position="3"/>
        <end position="102"/>
    </location>
</feature>
<evidence type="ECO:0000259" key="4">
    <source>
        <dbReference type="PROSITE" id="PS51755"/>
    </source>
</evidence>
<dbReference type="Gene3D" id="1.10.10.10">
    <property type="entry name" value="Winged helix-like DNA-binding domain superfamily/Winged helix DNA-binding domain"/>
    <property type="match status" value="1"/>
</dbReference>
<keyword evidence="3" id="KW-0812">Transmembrane</keyword>